<organism evidence="2 3">
    <name type="scientific">Acidisoma cellulosilyticum</name>
    <dbReference type="NCBI Taxonomy" id="2802395"/>
    <lineage>
        <taxon>Bacteria</taxon>
        <taxon>Pseudomonadati</taxon>
        <taxon>Pseudomonadota</taxon>
        <taxon>Alphaproteobacteria</taxon>
        <taxon>Acetobacterales</taxon>
        <taxon>Acidocellaceae</taxon>
        <taxon>Acidisoma</taxon>
    </lineage>
</organism>
<comment type="caution">
    <text evidence="2">The sequence shown here is derived from an EMBL/GenBank/DDBJ whole genome shotgun (WGS) entry which is preliminary data.</text>
</comment>
<dbReference type="Proteomes" id="UP000721844">
    <property type="component" value="Unassembled WGS sequence"/>
</dbReference>
<name>A0A964E7F3_9PROT</name>
<evidence type="ECO:0000313" key="2">
    <source>
        <dbReference type="EMBL" id="MCB8883938.1"/>
    </source>
</evidence>
<feature type="region of interest" description="Disordered" evidence="1">
    <location>
        <begin position="121"/>
        <end position="148"/>
    </location>
</feature>
<evidence type="ECO:0000313" key="3">
    <source>
        <dbReference type="Proteomes" id="UP000721844"/>
    </source>
</evidence>
<protein>
    <submittedName>
        <fullName evidence="2">Uncharacterized protein</fullName>
    </submittedName>
</protein>
<dbReference type="EMBL" id="JAESVA010000018">
    <property type="protein sequence ID" value="MCB8883938.1"/>
    <property type="molecule type" value="Genomic_DNA"/>
</dbReference>
<feature type="compositionally biased region" description="Basic and acidic residues" evidence="1">
    <location>
        <begin position="133"/>
        <end position="148"/>
    </location>
</feature>
<sequence>MAQSLKDRWRPGALIDPWLRENAEMLIGLVRNHHWSWTAVAAAMTEAGITYRTGNPWSGQTLRLQIRRAARPLKRSLAAAIATTPIPLSLADVSANKANAPDAKAVPRRVRVPVVKRVLAPAAPLGAEDQTPQDERAHNAREAMRSED</sequence>
<dbReference type="AlphaFoldDB" id="A0A964E7F3"/>
<accession>A0A964E7F3</accession>
<gene>
    <name evidence="2" type="ORF">ACELLULO517_27070</name>
</gene>
<evidence type="ECO:0000256" key="1">
    <source>
        <dbReference type="SAM" id="MobiDB-lite"/>
    </source>
</evidence>
<reference evidence="2 3" key="1">
    <citation type="journal article" date="2021" name="Microorganisms">
        <title>Acidisoma silvae sp. nov. and Acidisomacellulosilytica sp. nov., Two Acidophilic Bacteria Isolated from Decaying Wood, Hydrolyzing Cellulose and Producing Poly-3-hydroxybutyrate.</title>
        <authorList>
            <person name="Mieszkin S."/>
            <person name="Pouder E."/>
            <person name="Uroz S."/>
            <person name="Simon-Colin C."/>
            <person name="Alain K."/>
        </authorList>
    </citation>
    <scope>NUCLEOTIDE SEQUENCE [LARGE SCALE GENOMIC DNA]</scope>
    <source>
        <strain evidence="2 3">HW T5.17</strain>
    </source>
</reference>
<keyword evidence="3" id="KW-1185">Reference proteome</keyword>
<dbReference type="RefSeq" id="WP_227310679.1">
    <property type="nucleotide sequence ID" value="NZ_JAESVA010000018.1"/>
</dbReference>
<proteinExistence type="predicted"/>